<protein>
    <submittedName>
        <fullName evidence="1">Uncharacterized protein</fullName>
    </submittedName>
</protein>
<dbReference type="AlphaFoldDB" id="A0A316EMT7"/>
<accession>A0A316EMT7</accession>
<reference evidence="1 2" key="1">
    <citation type="submission" date="2018-05" db="EMBL/GenBank/DDBJ databases">
        <title>Genomic Encyclopedia of Archaeal and Bacterial Type Strains, Phase II (KMG-II): from individual species to whole genera.</title>
        <authorList>
            <person name="Goeker M."/>
        </authorList>
    </citation>
    <scope>NUCLEOTIDE SEQUENCE [LARGE SCALE GENOMIC DNA]</scope>
    <source>
        <strain evidence="1 2">DSM 23514</strain>
    </source>
</reference>
<evidence type="ECO:0000313" key="2">
    <source>
        <dbReference type="Proteomes" id="UP000245667"/>
    </source>
</evidence>
<comment type="caution">
    <text evidence="1">The sequence shown here is derived from an EMBL/GenBank/DDBJ whole genome shotgun (WGS) entry which is preliminary data.</text>
</comment>
<name>A0A316EMT7_9FLAO</name>
<gene>
    <name evidence="1" type="ORF">LX92_01900</name>
</gene>
<sequence length="56" mass="6652">MLPINTWNNNIYIFSNLHFKEQRPEIGKPIIQTIEVINISITKDFELIEMKSICEM</sequence>
<dbReference type="Proteomes" id="UP000245667">
    <property type="component" value="Unassembled WGS sequence"/>
</dbReference>
<organism evidence="1 2">
    <name type="scientific">Maribacter polysiphoniae</name>
    <dbReference type="NCBI Taxonomy" id="429344"/>
    <lineage>
        <taxon>Bacteria</taxon>
        <taxon>Pseudomonadati</taxon>
        <taxon>Bacteroidota</taxon>
        <taxon>Flavobacteriia</taxon>
        <taxon>Flavobacteriales</taxon>
        <taxon>Flavobacteriaceae</taxon>
        <taxon>Maribacter</taxon>
    </lineage>
</organism>
<proteinExistence type="predicted"/>
<evidence type="ECO:0000313" key="1">
    <source>
        <dbReference type="EMBL" id="PWK24310.1"/>
    </source>
</evidence>
<dbReference type="EMBL" id="QGGQ01000003">
    <property type="protein sequence ID" value="PWK24310.1"/>
    <property type="molecule type" value="Genomic_DNA"/>
</dbReference>